<protein>
    <submittedName>
        <fullName evidence="4">AAA family ATPase</fullName>
    </submittedName>
</protein>
<accession>A0ABW4TA72</accession>
<dbReference type="InterPro" id="IPR016032">
    <property type="entry name" value="Sig_transdc_resp-reg_C-effctor"/>
</dbReference>
<gene>
    <name evidence="4" type="ORF">ACFSKW_46010</name>
</gene>
<dbReference type="SMART" id="SM00421">
    <property type="entry name" value="HTH_LUXR"/>
    <property type="match status" value="1"/>
</dbReference>
<organism evidence="4 5">
    <name type="scientific">Nonomuraea mangrovi</name>
    <dbReference type="NCBI Taxonomy" id="2316207"/>
    <lineage>
        <taxon>Bacteria</taxon>
        <taxon>Bacillati</taxon>
        <taxon>Actinomycetota</taxon>
        <taxon>Actinomycetes</taxon>
        <taxon>Streptosporangiales</taxon>
        <taxon>Streptosporangiaceae</taxon>
        <taxon>Nonomuraea</taxon>
    </lineage>
</organism>
<dbReference type="CDD" id="cd06170">
    <property type="entry name" value="LuxR_C_like"/>
    <property type="match status" value="1"/>
</dbReference>
<feature type="domain" description="HTH luxR-type" evidence="3">
    <location>
        <begin position="834"/>
        <end position="896"/>
    </location>
</feature>
<dbReference type="Pfam" id="PF13191">
    <property type="entry name" value="AAA_16"/>
    <property type="match status" value="1"/>
</dbReference>
<reference evidence="5" key="1">
    <citation type="journal article" date="2019" name="Int. J. Syst. Evol. Microbiol.">
        <title>The Global Catalogue of Microorganisms (GCM) 10K type strain sequencing project: providing services to taxonomists for standard genome sequencing and annotation.</title>
        <authorList>
            <consortium name="The Broad Institute Genomics Platform"/>
            <consortium name="The Broad Institute Genome Sequencing Center for Infectious Disease"/>
            <person name="Wu L."/>
            <person name="Ma J."/>
        </authorList>
    </citation>
    <scope>NUCLEOTIDE SEQUENCE [LARGE SCALE GENOMIC DNA]</scope>
    <source>
        <strain evidence="5">ICMP 6774ER</strain>
    </source>
</reference>
<comment type="caution">
    <text evidence="4">The sequence shown here is derived from an EMBL/GenBank/DDBJ whole genome shotgun (WGS) entry which is preliminary data.</text>
</comment>
<dbReference type="PANTHER" id="PTHR16305">
    <property type="entry name" value="TESTICULAR SOLUBLE ADENYLYL CYCLASE"/>
    <property type="match status" value="1"/>
</dbReference>
<dbReference type="PROSITE" id="PS50043">
    <property type="entry name" value="HTH_LUXR_2"/>
    <property type="match status" value="1"/>
</dbReference>
<dbReference type="EMBL" id="JBHUFV010000077">
    <property type="protein sequence ID" value="MFD1938840.1"/>
    <property type="molecule type" value="Genomic_DNA"/>
</dbReference>
<dbReference type="Gene3D" id="1.10.10.10">
    <property type="entry name" value="Winged helix-like DNA-binding domain superfamily/Winged helix DNA-binding domain"/>
    <property type="match status" value="1"/>
</dbReference>
<evidence type="ECO:0000256" key="1">
    <source>
        <dbReference type="ARBA" id="ARBA00022741"/>
    </source>
</evidence>
<evidence type="ECO:0000259" key="3">
    <source>
        <dbReference type="PROSITE" id="PS50043"/>
    </source>
</evidence>
<dbReference type="Pfam" id="PF00196">
    <property type="entry name" value="GerE"/>
    <property type="match status" value="1"/>
</dbReference>
<keyword evidence="1" id="KW-0547">Nucleotide-binding</keyword>
<dbReference type="SUPFAM" id="SSF46894">
    <property type="entry name" value="C-terminal effector domain of the bipartite response regulators"/>
    <property type="match status" value="1"/>
</dbReference>
<name>A0ABW4TA72_9ACTN</name>
<keyword evidence="5" id="KW-1185">Reference proteome</keyword>
<proteinExistence type="predicted"/>
<dbReference type="InterPro" id="IPR027417">
    <property type="entry name" value="P-loop_NTPase"/>
</dbReference>
<dbReference type="SUPFAM" id="SSF52540">
    <property type="entry name" value="P-loop containing nucleoside triphosphate hydrolases"/>
    <property type="match status" value="1"/>
</dbReference>
<dbReference type="RefSeq" id="WP_379580934.1">
    <property type="nucleotide sequence ID" value="NZ_JBHUFV010000077.1"/>
</dbReference>
<dbReference type="InterPro" id="IPR036388">
    <property type="entry name" value="WH-like_DNA-bd_sf"/>
</dbReference>
<evidence type="ECO:0000256" key="2">
    <source>
        <dbReference type="ARBA" id="ARBA00022840"/>
    </source>
</evidence>
<dbReference type="Proteomes" id="UP001597368">
    <property type="component" value="Unassembled WGS sequence"/>
</dbReference>
<evidence type="ECO:0000313" key="5">
    <source>
        <dbReference type="Proteomes" id="UP001597368"/>
    </source>
</evidence>
<dbReference type="Gene3D" id="3.40.50.300">
    <property type="entry name" value="P-loop containing nucleotide triphosphate hydrolases"/>
    <property type="match status" value="1"/>
</dbReference>
<dbReference type="InterPro" id="IPR041664">
    <property type="entry name" value="AAA_16"/>
</dbReference>
<keyword evidence="2" id="KW-0067">ATP-binding</keyword>
<dbReference type="InterPro" id="IPR000792">
    <property type="entry name" value="Tscrpt_reg_LuxR_C"/>
</dbReference>
<sequence length="896" mass="94927">MLYGRAVEQSQVDRLLEDARSGHSGVLVVRGQPGMGKSALLGHMTERAAGVRVLRGVGIESEAELPYAALHLLLRAELDRIDALPAAQSAALQGALGLGAAAPENRYLVGLAVLSLLAEVAGEGALLCLIDDAQWLDQASIDALVFVARRLDAEGVALVFAGREEFRPQGLPELWLDGVDRDAAVALLAKGAADLAPSVRDRILDEAGGNPLALMELPSALTAEERAGQLNPFATIPVASRVQEAFQRQIRALPCTAQSLLAVLAADDTGDLGIVLRAAESFSARLVDLEAAEQARLVTVNGSAVAFRHPLIRGAAYQNVPLTSRLAVRRALAEVLVGGEHADRRAWHLAAATTTPDEEVARELELAAERARTRSGYAAMAAAYERAAELTPDTAKRSIRLAAAAVAASDAGQPTRAGALADRASEEIQDPLALAHLVQVRAHREFEQGTPAAAGELVIGGAERVAPLDAERAGYLLVEAVRCGWFAGDPELSGRAAKRLRALPEIGSPLVSGALGLAALLDGDLENAVTLIQELVLEPDQSAFQVPGLLFVAQLCVPIGRYGQGEAAAARVEAECRAHDMGGWLAIATETLLHARTLLGRYREAAAMLEEIIPMVGDLGQWNSAATLTALLALARGELGDEEGCRAAAAAVFEQAGARGLRMAEAIAVAGLGRLELALGSPEASLGILESIPAEANAPVSVFFAPDQIEAAVRAREPERAREPLAYYLDWAARVGLPSSDAVALRCRALVEDDEGLYDEAVRVHEQGEQPHERARTQLLYGEWLRRARKRAAARAQLRGALETFDRLGMALWAERARAELRATGDVPAAPRQADDPLSVLTAQERQVVRLAATGASNRDIAAQLYLSPRTVGYHLYKAFPKLGISSRAELAAITT</sequence>
<dbReference type="PANTHER" id="PTHR16305:SF35">
    <property type="entry name" value="TRANSCRIPTIONAL ACTIVATOR DOMAIN"/>
    <property type="match status" value="1"/>
</dbReference>
<evidence type="ECO:0000313" key="4">
    <source>
        <dbReference type="EMBL" id="MFD1938840.1"/>
    </source>
</evidence>
<dbReference type="PRINTS" id="PR00038">
    <property type="entry name" value="HTHLUXR"/>
</dbReference>